<protein>
    <submittedName>
        <fullName evidence="1">Uncharacterized protein</fullName>
    </submittedName>
</protein>
<gene>
    <name evidence="1" type="ORF">MLD38_028326</name>
</gene>
<keyword evidence="2" id="KW-1185">Reference proteome</keyword>
<evidence type="ECO:0000313" key="1">
    <source>
        <dbReference type="EMBL" id="KAI4330012.1"/>
    </source>
</evidence>
<proteinExistence type="predicted"/>
<dbReference type="Proteomes" id="UP001057402">
    <property type="component" value="Chromosome 8"/>
</dbReference>
<evidence type="ECO:0000313" key="2">
    <source>
        <dbReference type="Proteomes" id="UP001057402"/>
    </source>
</evidence>
<reference evidence="2" key="1">
    <citation type="journal article" date="2023" name="Front. Plant Sci.">
        <title>Chromosomal-level genome assembly of Melastoma candidum provides insights into trichome evolution.</title>
        <authorList>
            <person name="Zhong Y."/>
            <person name="Wu W."/>
            <person name="Sun C."/>
            <person name="Zou P."/>
            <person name="Liu Y."/>
            <person name="Dai S."/>
            <person name="Zhou R."/>
        </authorList>
    </citation>
    <scope>NUCLEOTIDE SEQUENCE [LARGE SCALE GENOMIC DNA]</scope>
</reference>
<sequence>MGLKPGPDQPVTIFPVVRFEGRDYCCSSSAAPSFFVFVAAAAAAQGGELLGADYFRLRSRFVAFPLLYCWLNWNGQVDGARYCVFPSDSG</sequence>
<comment type="caution">
    <text evidence="1">The sequence shown here is derived from an EMBL/GenBank/DDBJ whole genome shotgun (WGS) entry which is preliminary data.</text>
</comment>
<organism evidence="1 2">
    <name type="scientific">Melastoma candidum</name>
    <dbReference type="NCBI Taxonomy" id="119954"/>
    <lineage>
        <taxon>Eukaryota</taxon>
        <taxon>Viridiplantae</taxon>
        <taxon>Streptophyta</taxon>
        <taxon>Embryophyta</taxon>
        <taxon>Tracheophyta</taxon>
        <taxon>Spermatophyta</taxon>
        <taxon>Magnoliopsida</taxon>
        <taxon>eudicotyledons</taxon>
        <taxon>Gunneridae</taxon>
        <taxon>Pentapetalae</taxon>
        <taxon>rosids</taxon>
        <taxon>malvids</taxon>
        <taxon>Myrtales</taxon>
        <taxon>Melastomataceae</taxon>
        <taxon>Melastomatoideae</taxon>
        <taxon>Melastomateae</taxon>
        <taxon>Melastoma</taxon>
    </lineage>
</organism>
<accession>A0ACB9N0G5</accession>
<dbReference type="EMBL" id="CM042887">
    <property type="protein sequence ID" value="KAI4330012.1"/>
    <property type="molecule type" value="Genomic_DNA"/>
</dbReference>
<name>A0ACB9N0G5_9MYRT</name>